<dbReference type="eggNOG" id="COG1525">
    <property type="taxonomic scope" value="Bacteria"/>
</dbReference>
<reference evidence="1 2" key="1">
    <citation type="journal article" date="2014" name="Genome Announc.">
        <title>Draft Genome Sequence of Lutibaculum baratangense Strain AMV1T, Isolated from a Mud Volcano in Andamans, India.</title>
        <authorList>
            <person name="Singh A."/>
            <person name="Sreenivas A."/>
            <person name="Sathyanarayana Reddy G."/>
            <person name="Pinnaka A.K."/>
            <person name="Shivaji S."/>
        </authorList>
    </citation>
    <scope>NUCLEOTIDE SEQUENCE [LARGE SCALE GENOMIC DNA]</scope>
    <source>
        <strain evidence="1 2">AMV1</strain>
    </source>
</reference>
<comment type="caution">
    <text evidence="1">The sequence shown here is derived from an EMBL/GenBank/DDBJ whole genome shotgun (WGS) entry which is preliminary data.</text>
</comment>
<dbReference type="OrthoDB" id="8163959at2"/>
<sequence length="141" mass="15271">MRVDREAQEMERLEAEVRTDPFPLVLDVPRGVRIPDSGTFVIGDVTYLVAGVTPRGLRDVCTESDGRRIACGARARVGLWNLVAEKRLACRQVGGKEDAALVECSLGGETLGERLLREGWALPRTEPDLAPAKTAGLGESD</sequence>
<dbReference type="EMBL" id="AWXZ01000007">
    <property type="protein sequence ID" value="ESR27241.1"/>
    <property type="molecule type" value="Genomic_DNA"/>
</dbReference>
<dbReference type="RefSeq" id="WP_023430377.1">
    <property type="nucleotide sequence ID" value="NZ_AWXZ01000007.1"/>
</dbReference>
<gene>
    <name evidence="1" type="ORF">N177_0220</name>
</gene>
<dbReference type="Proteomes" id="UP000017819">
    <property type="component" value="Unassembled WGS sequence"/>
</dbReference>
<protein>
    <submittedName>
        <fullName evidence="1">Uncharacterized protein</fullName>
    </submittedName>
</protein>
<dbReference type="STRING" id="631454.N177_0220"/>
<accession>V4RMI2</accession>
<dbReference type="InterPro" id="IPR035437">
    <property type="entry name" value="SNase_OB-fold_sf"/>
</dbReference>
<organism evidence="1 2">
    <name type="scientific">Lutibaculum baratangense AMV1</name>
    <dbReference type="NCBI Taxonomy" id="631454"/>
    <lineage>
        <taxon>Bacteria</taxon>
        <taxon>Pseudomonadati</taxon>
        <taxon>Pseudomonadota</taxon>
        <taxon>Alphaproteobacteria</taxon>
        <taxon>Hyphomicrobiales</taxon>
        <taxon>Tepidamorphaceae</taxon>
        <taxon>Lutibaculum</taxon>
    </lineage>
</organism>
<dbReference type="SUPFAM" id="SSF50199">
    <property type="entry name" value="Staphylococcal nuclease"/>
    <property type="match status" value="1"/>
</dbReference>
<proteinExistence type="predicted"/>
<evidence type="ECO:0000313" key="2">
    <source>
        <dbReference type="Proteomes" id="UP000017819"/>
    </source>
</evidence>
<keyword evidence="2" id="KW-1185">Reference proteome</keyword>
<dbReference type="PATRIC" id="fig|631454.5.peg.218"/>
<evidence type="ECO:0000313" key="1">
    <source>
        <dbReference type="EMBL" id="ESR27241.1"/>
    </source>
</evidence>
<name>V4RMI2_9HYPH</name>
<dbReference type="AlphaFoldDB" id="V4RMI2"/>